<dbReference type="EMBL" id="JADIMG010000098">
    <property type="protein sequence ID" value="MBO8460771.1"/>
    <property type="molecule type" value="Genomic_DNA"/>
</dbReference>
<gene>
    <name evidence="1" type="ORF">IAA73_10660</name>
</gene>
<reference evidence="1" key="1">
    <citation type="submission" date="2020-10" db="EMBL/GenBank/DDBJ databases">
        <authorList>
            <person name="Gilroy R."/>
        </authorList>
    </citation>
    <scope>NUCLEOTIDE SEQUENCE</scope>
    <source>
        <strain evidence="1">G3-3990</strain>
    </source>
</reference>
<dbReference type="InterPro" id="IPR025591">
    <property type="entry name" value="RloB"/>
</dbReference>
<reference evidence="1" key="2">
    <citation type="journal article" date="2021" name="PeerJ">
        <title>Extensive microbial diversity within the chicken gut microbiome revealed by metagenomics and culture.</title>
        <authorList>
            <person name="Gilroy R."/>
            <person name="Ravi A."/>
            <person name="Getino M."/>
            <person name="Pursley I."/>
            <person name="Horton D.L."/>
            <person name="Alikhan N.F."/>
            <person name="Baker D."/>
            <person name="Gharbi K."/>
            <person name="Hall N."/>
            <person name="Watson M."/>
            <person name="Adriaenssens E.M."/>
            <person name="Foster-Nyarko E."/>
            <person name="Jarju S."/>
            <person name="Secka A."/>
            <person name="Antonio M."/>
            <person name="Oren A."/>
            <person name="Chaudhuri R.R."/>
            <person name="La Ragione R."/>
            <person name="Hildebrand F."/>
            <person name="Pallen M.J."/>
        </authorList>
    </citation>
    <scope>NUCLEOTIDE SEQUENCE</scope>
    <source>
        <strain evidence="1">G3-3990</strain>
    </source>
</reference>
<evidence type="ECO:0000313" key="1">
    <source>
        <dbReference type="EMBL" id="MBO8460771.1"/>
    </source>
</evidence>
<comment type="caution">
    <text evidence="1">The sequence shown here is derived from an EMBL/GenBank/DDBJ whole genome shotgun (WGS) entry which is preliminary data.</text>
</comment>
<name>A0A9D9N519_9BACT</name>
<evidence type="ECO:0000313" key="2">
    <source>
        <dbReference type="Proteomes" id="UP000823641"/>
    </source>
</evidence>
<dbReference type="AlphaFoldDB" id="A0A9D9N519"/>
<dbReference type="Proteomes" id="UP000823641">
    <property type="component" value="Unassembled WGS sequence"/>
</dbReference>
<dbReference type="Pfam" id="PF13707">
    <property type="entry name" value="RloB"/>
    <property type="match status" value="1"/>
</dbReference>
<sequence>MKSRREKSSPRKMKKVFVVFCEGETEECYLNFLRATYRSPIKVIPRISGDSINERIIREAQKSERITDSEKITTFVMYDLDKADMNERLKALDAIHLFSNPCVELWFLLHVVEQRQGLTTAAAIKALVNAGGVWMNYNKPILTQTQRAFLWEHRLKAIEHAKVLKENTNPSSTIYKLLESLEQSIMK</sequence>
<protein>
    <submittedName>
        <fullName evidence="1">RloB domain-containing protein</fullName>
    </submittedName>
</protein>
<organism evidence="1 2">
    <name type="scientific">Candidatus Gallipaludibacter merdavium</name>
    <dbReference type="NCBI Taxonomy" id="2840839"/>
    <lineage>
        <taxon>Bacteria</taxon>
        <taxon>Pseudomonadati</taxon>
        <taxon>Bacteroidota</taxon>
        <taxon>Bacteroidia</taxon>
        <taxon>Bacteroidales</taxon>
        <taxon>Candidatus Gallipaludibacter</taxon>
    </lineage>
</organism>
<accession>A0A9D9N519</accession>
<proteinExistence type="predicted"/>